<reference evidence="4" key="2">
    <citation type="submission" date="2020-08" db="EMBL/GenBank/DDBJ databases">
        <title>Draft Genome Sequence of Cumin Blight Pathogen Alternaria burnsii.</title>
        <authorList>
            <person name="Feng Z."/>
        </authorList>
    </citation>
    <scope>NUCLEOTIDE SEQUENCE</scope>
    <source>
        <strain evidence="4">CBS107.38</strain>
    </source>
</reference>
<keyword evidence="4" id="KW-0269">Exonuclease</keyword>
<feature type="region of interest" description="Disordered" evidence="1">
    <location>
        <begin position="1"/>
        <end position="402"/>
    </location>
</feature>
<feature type="compositionally biased region" description="Polar residues" evidence="1">
    <location>
        <begin position="9"/>
        <end position="26"/>
    </location>
</feature>
<dbReference type="GO" id="GO:0004527">
    <property type="term" value="F:exonuclease activity"/>
    <property type="evidence" value="ECO:0007669"/>
    <property type="project" value="UniProtKB-KW"/>
</dbReference>
<feature type="region of interest" description="Disordered" evidence="1">
    <location>
        <begin position="733"/>
        <end position="755"/>
    </location>
</feature>
<dbReference type="Proteomes" id="UP000596902">
    <property type="component" value="Unassembled WGS sequence"/>
</dbReference>
<feature type="compositionally biased region" description="Acidic residues" evidence="1">
    <location>
        <begin position="185"/>
        <end position="220"/>
    </location>
</feature>
<reference evidence="4" key="1">
    <citation type="submission" date="2020-01" db="EMBL/GenBank/DDBJ databases">
        <authorList>
            <person name="Feng Z.H.Z."/>
        </authorList>
    </citation>
    <scope>NUCLEOTIDE SEQUENCE</scope>
    <source>
        <strain evidence="4">CBS107.38</strain>
    </source>
</reference>
<dbReference type="InterPro" id="IPR013520">
    <property type="entry name" value="Ribonucl_H"/>
</dbReference>
<evidence type="ECO:0000259" key="3">
    <source>
        <dbReference type="SMART" id="SM00731"/>
    </source>
</evidence>
<feature type="compositionally biased region" description="Basic and acidic residues" evidence="1">
    <location>
        <begin position="458"/>
        <end position="468"/>
    </location>
</feature>
<feature type="compositionally biased region" description="Polar residues" evidence="1">
    <location>
        <begin position="1107"/>
        <end position="1123"/>
    </location>
</feature>
<feature type="compositionally biased region" description="Basic residues" evidence="1">
    <location>
        <begin position="224"/>
        <end position="236"/>
    </location>
</feature>
<evidence type="ECO:0000313" key="4">
    <source>
        <dbReference type="EMBL" id="KAF7681810.1"/>
    </source>
</evidence>
<feature type="compositionally biased region" description="Pro residues" evidence="1">
    <location>
        <begin position="777"/>
        <end position="788"/>
    </location>
</feature>
<dbReference type="Pfam" id="PF17283">
    <property type="entry name" value="Zn_ribbon_SprT"/>
    <property type="match status" value="1"/>
</dbReference>
<feature type="compositionally biased region" description="Basic and acidic residues" evidence="1">
    <location>
        <begin position="54"/>
        <end position="68"/>
    </location>
</feature>
<feature type="compositionally biased region" description="Basic and acidic residues" evidence="1">
    <location>
        <begin position="733"/>
        <end position="749"/>
    </location>
</feature>
<dbReference type="SUPFAM" id="SSF53098">
    <property type="entry name" value="Ribonuclease H-like"/>
    <property type="match status" value="1"/>
</dbReference>
<dbReference type="EMBL" id="JAAABM010000001">
    <property type="protein sequence ID" value="KAF7681810.1"/>
    <property type="molecule type" value="Genomic_DNA"/>
</dbReference>
<comment type="caution">
    <text evidence="4">The sequence shown here is derived from an EMBL/GenBank/DDBJ whole genome shotgun (WGS) entry which is preliminary data.</text>
</comment>
<dbReference type="PANTHER" id="PTHR23099:SF0">
    <property type="entry name" value="GERM CELL NUCLEAR ACIDIC PROTEIN"/>
    <property type="match status" value="1"/>
</dbReference>
<dbReference type="InterPro" id="IPR035240">
    <property type="entry name" value="SprT_Zn_ribbon"/>
</dbReference>
<name>A0A8H7BCY0_9PLEO</name>
<proteinExistence type="predicted"/>
<protein>
    <submittedName>
        <fullName evidence="4">Rna exonuclease 3</fullName>
    </submittedName>
</protein>
<feature type="non-terminal residue" evidence="4">
    <location>
        <position position="1"/>
    </location>
</feature>
<dbReference type="GeneID" id="62199011"/>
<feature type="region of interest" description="Disordered" evidence="1">
    <location>
        <begin position="1106"/>
        <end position="1132"/>
    </location>
</feature>
<feature type="compositionally biased region" description="Polar residues" evidence="1">
    <location>
        <begin position="289"/>
        <end position="298"/>
    </location>
</feature>
<dbReference type="InterPro" id="IPR006640">
    <property type="entry name" value="SprT-like_domain"/>
</dbReference>
<gene>
    <name evidence="4" type="ORF">GT037_000786</name>
</gene>
<keyword evidence="4" id="KW-0378">Hydrolase</keyword>
<dbReference type="SMART" id="SM00731">
    <property type="entry name" value="SprT"/>
    <property type="match status" value="1"/>
</dbReference>
<dbReference type="GO" id="GO:0005634">
    <property type="term" value="C:nucleus"/>
    <property type="evidence" value="ECO:0007669"/>
    <property type="project" value="TreeGrafter"/>
</dbReference>
<evidence type="ECO:0000259" key="2">
    <source>
        <dbReference type="SMART" id="SM00479"/>
    </source>
</evidence>
<accession>A0A8H7BCY0</accession>
<dbReference type="Pfam" id="PF10263">
    <property type="entry name" value="SprT-like"/>
    <property type="match status" value="1"/>
</dbReference>
<dbReference type="Gene3D" id="3.30.420.10">
    <property type="entry name" value="Ribonuclease H-like superfamily/Ribonuclease H"/>
    <property type="match status" value="1"/>
</dbReference>
<evidence type="ECO:0000313" key="5">
    <source>
        <dbReference type="Proteomes" id="UP000596902"/>
    </source>
</evidence>
<feature type="domain" description="SprT-like" evidence="3">
    <location>
        <begin position="502"/>
        <end position="675"/>
    </location>
</feature>
<sequence length="1176" mass="131120">MARLRKPSPNETTIFMTPSETGTSRSSSRKATLRYASSQEDDTSILVPKTSRRIARDTSRSQDTEHLFRIPKAATPRDALTPRKQRVLRPVESNSRLLRKLSDESLASPEKKQRERRVRSGTTDTDVGKRNGLLYAKSLARSVVSKQARKGRINVVGEQEAQEAAQRSRNREQEGREETLKDETEKEEETSLWCGDEEAATQDEAAEPVADISEEDEDDEPVVKSRKNQRQPRARRIVSDSEEDESELSAPEPLKQSQQPMFKIPDLKPVKMSPQPSADLDSMRPPNTKGYSSMSNWAQEVVDLTDSPEAPASFALPERTHVRSSSFAASSRPTSSASNGPLPILTYSPTPTKQRSPCKAPPISRPATPPLAPPSPTKLVSPSKRKPTIPKANDIDGRPSLDAFWNPAAVNEWTDRHSPAKTLVSPKKQKWREDIVKMMEGVALEDSSDEGYESPVESPKKKPTDRKPAKGRLPKTQPASNVKQIREQRKAFAERKHAIAEAFLVELDTTISSGRIHELSKPTGGIKLVWSKTLKTTAGRANWRREQIRIRTGTLPTDTRVEIRHHCSIELAEKVIDDEERLYNVLAHEFCHLTTFMISEVRNNPHGAEFKSWGRKATVAFANRGVEVTTKHSYQIDYKYVWECISCGYEFKRHSKSVDPARHSCGKCKGKLAQTKPTPRVGAGVTVGKDGKREKSEYQVFVKTNFARVKKELEAEGKDAQMGKVMEAVAKEYRERKSTSGENATRRDSSATTLVNAPSKPHFAITTMADPHANTVPYPPLPEPPEGPAPSALELPPDGAYLDIFQSLLEPASVLQKHGYRFQQLTDAEIHEKRRCTLQQLTKGLKKALLDGDQQATSADMHPRTWPTMLIYYEDGQTDVQPSTVPCRYHSAAVDRTTKCWTCCGEPVSKATPCTGTNVHKMREYRPSELDRLHQVHETPRFHPDRATSVKFAVAIDCEMGTARNGDSELIRLSAIDYLTGEVLINNLVKPDQPMLHLNTKWSGVTWDQMNEAVRKKTTLKGKSGARRLLWKFVGPDTVLVGHSVHNDLKALKLIHPRVVDSYVVEHKIIEEKKAIEAREKKASEAAVRIIEECLPELAGLAGGHESSLTTNSQMVGNSTTTADGVPKKKKAKGTGDLALKTLLKKYLATDIQTKGNKGHDSLEDATAARDLVHWM</sequence>
<feature type="domain" description="Exonuclease" evidence="2">
    <location>
        <begin position="952"/>
        <end position="1176"/>
    </location>
</feature>
<dbReference type="AlphaFoldDB" id="A0A8H7BCY0"/>
<dbReference type="SMART" id="SM00479">
    <property type="entry name" value="EXOIII"/>
    <property type="match status" value="1"/>
</dbReference>
<dbReference type="InterPro" id="IPR036397">
    <property type="entry name" value="RNaseH_sf"/>
</dbReference>
<keyword evidence="5" id="KW-1185">Reference proteome</keyword>
<dbReference type="InterPro" id="IPR012337">
    <property type="entry name" value="RNaseH-like_sf"/>
</dbReference>
<feature type="compositionally biased region" description="Basic and acidic residues" evidence="1">
    <location>
        <begin position="169"/>
        <end position="184"/>
    </location>
</feature>
<dbReference type="RefSeq" id="XP_038791689.1">
    <property type="nucleotide sequence ID" value="XM_038925833.1"/>
</dbReference>
<dbReference type="GO" id="GO:0006950">
    <property type="term" value="P:response to stress"/>
    <property type="evidence" value="ECO:0007669"/>
    <property type="project" value="UniProtKB-ARBA"/>
</dbReference>
<feature type="region of interest" description="Disordered" evidence="1">
    <location>
        <begin position="443"/>
        <end position="483"/>
    </location>
</feature>
<evidence type="ECO:0000256" key="1">
    <source>
        <dbReference type="SAM" id="MobiDB-lite"/>
    </source>
</evidence>
<feature type="compositionally biased region" description="Low complexity" evidence="1">
    <location>
        <begin position="324"/>
        <end position="338"/>
    </location>
</feature>
<feature type="compositionally biased region" description="Pro residues" evidence="1">
    <location>
        <begin position="359"/>
        <end position="376"/>
    </location>
</feature>
<dbReference type="GO" id="GO:0003676">
    <property type="term" value="F:nucleic acid binding"/>
    <property type="evidence" value="ECO:0007669"/>
    <property type="project" value="InterPro"/>
</dbReference>
<dbReference type="CDD" id="cd06137">
    <property type="entry name" value="DEDDh_RNase"/>
    <property type="match status" value="1"/>
</dbReference>
<feature type="region of interest" description="Disordered" evidence="1">
    <location>
        <begin position="770"/>
        <end position="792"/>
    </location>
</feature>
<keyword evidence="4" id="KW-0540">Nuclease</keyword>
<dbReference type="PANTHER" id="PTHR23099">
    <property type="entry name" value="TRANSCRIPTIONAL REGULATOR"/>
    <property type="match status" value="1"/>
</dbReference>
<organism evidence="4 5">
    <name type="scientific">Alternaria burnsii</name>
    <dbReference type="NCBI Taxonomy" id="1187904"/>
    <lineage>
        <taxon>Eukaryota</taxon>
        <taxon>Fungi</taxon>
        <taxon>Dikarya</taxon>
        <taxon>Ascomycota</taxon>
        <taxon>Pezizomycotina</taxon>
        <taxon>Dothideomycetes</taxon>
        <taxon>Pleosporomycetidae</taxon>
        <taxon>Pleosporales</taxon>
        <taxon>Pleosporineae</taxon>
        <taxon>Pleosporaceae</taxon>
        <taxon>Alternaria</taxon>
        <taxon>Alternaria sect. Alternaria</taxon>
    </lineage>
</organism>